<reference evidence="1" key="3">
    <citation type="submission" date="2018-07" db="EMBL/GenBank/DDBJ databases">
        <title>WGS assembly of Glycine max.</title>
        <authorList>
            <person name="Schmutz J."/>
            <person name="Cannon S."/>
            <person name="Schlueter J."/>
            <person name="Ma J."/>
            <person name="Mitros T."/>
            <person name="Nelson W."/>
            <person name="Hyten D."/>
            <person name="Song Q."/>
            <person name="Thelen J."/>
            <person name="Cheng J."/>
            <person name="Xu D."/>
            <person name="Hellsten U."/>
            <person name="May G."/>
            <person name="Yu Y."/>
            <person name="Sakurai T."/>
            <person name="Umezawa T."/>
            <person name="Bhattacharyya M."/>
            <person name="Sandhu D."/>
            <person name="Valliyodan B."/>
            <person name="Lindquist E."/>
            <person name="Peto M."/>
            <person name="Grant D."/>
            <person name="Shu S."/>
            <person name="Goodstein D."/>
            <person name="Barry K."/>
            <person name="Futrell-Griggs M."/>
            <person name="Abernathy B."/>
            <person name="Du J."/>
            <person name="Tian Z."/>
            <person name="Zhu L."/>
            <person name="Gill N."/>
            <person name="Joshi T."/>
            <person name="Libault M."/>
            <person name="Sethuraman A."/>
            <person name="Zhang X."/>
            <person name="Shinozaki K."/>
            <person name="Nguyen H."/>
            <person name="Wing R."/>
            <person name="Cregan P."/>
            <person name="Specht J."/>
            <person name="Grimwood J."/>
            <person name="Rokhsar D."/>
            <person name="Stacey G."/>
            <person name="Shoemaker R."/>
            <person name="Jackson S."/>
        </authorList>
    </citation>
    <scope>NUCLEOTIDE SEQUENCE</scope>
    <source>
        <tissue evidence="1">Callus</tissue>
    </source>
</reference>
<sequence>MGLHSVGFPSTKFLIRLDCEDSSKPTIVAMEGWGDIALGSDLCSSNSGCIASSVLEGRVACHCSGKDDSWSHNG</sequence>
<gene>
    <name evidence="1" type="ORF">GLYMA_03G257400</name>
</gene>
<keyword evidence="3" id="KW-1185">Reference proteome</keyword>
<accession>A0A0R0KPZ5</accession>
<proteinExistence type="predicted"/>
<dbReference type="EMBL" id="CM000836">
    <property type="protein sequence ID" value="KRH68913.1"/>
    <property type="molecule type" value="Genomic_DNA"/>
</dbReference>
<dbReference type="Gramene" id="KRH68913">
    <property type="protein sequence ID" value="KRH68913"/>
    <property type="gene ID" value="GLYMA_03G257400"/>
</dbReference>
<dbReference type="Proteomes" id="UP000008827">
    <property type="component" value="Chromosome 3"/>
</dbReference>
<dbReference type="AlphaFoldDB" id="A0A0R0KPZ5"/>
<reference evidence="1 2" key="1">
    <citation type="journal article" date="2010" name="Nature">
        <title>Genome sequence of the palaeopolyploid soybean.</title>
        <authorList>
            <person name="Schmutz J."/>
            <person name="Cannon S.B."/>
            <person name="Schlueter J."/>
            <person name="Ma J."/>
            <person name="Mitros T."/>
            <person name="Nelson W."/>
            <person name="Hyten D.L."/>
            <person name="Song Q."/>
            <person name="Thelen J.J."/>
            <person name="Cheng J."/>
            <person name="Xu D."/>
            <person name="Hellsten U."/>
            <person name="May G.D."/>
            <person name="Yu Y."/>
            <person name="Sakurai T."/>
            <person name="Umezawa T."/>
            <person name="Bhattacharyya M.K."/>
            <person name="Sandhu D."/>
            <person name="Valliyodan B."/>
            <person name="Lindquist E."/>
            <person name="Peto M."/>
            <person name="Grant D."/>
            <person name="Shu S."/>
            <person name="Goodstein D."/>
            <person name="Barry K."/>
            <person name="Futrell-Griggs M."/>
            <person name="Abernathy B."/>
            <person name="Du J."/>
            <person name="Tian Z."/>
            <person name="Zhu L."/>
            <person name="Gill N."/>
            <person name="Joshi T."/>
            <person name="Libault M."/>
            <person name="Sethuraman A."/>
            <person name="Zhang X.-C."/>
            <person name="Shinozaki K."/>
            <person name="Nguyen H.T."/>
            <person name="Wing R.A."/>
            <person name="Cregan P."/>
            <person name="Specht J."/>
            <person name="Grimwood J."/>
            <person name="Rokhsar D."/>
            <person name="Stacey G."/>
            <person name="Shoemaker R.C."/>
            <person name="Jackson S.A."/>
        </authorList>
    </citation>
    <scope>NUCLEOTIDE SEQUENCE</scope>
    <source>
        <strain evidence="2">cv. Williams 82</strain>
        <tissue evidence="1">Callus</tissue>
    </source>
</reference>
<organism evidence="1">
    <name type="scientific">Glycine max</name>
    <name type="common">Soybean</name>
    <name type="synonym">Glycine hispida</name>
    <dbReference type="NCBI Taxonomy" id="3847"/>
    <lineage>
        <taxon>Eukaryota</taxon>
        <taxon>Viridiplantae</taxon>
        <taxon>Streptophyta</taxon>
        <taxon>Embryophyta</taxon>
        <taxon>Tracheophyta</taxon>
        <taxon>Spermatophyta</taxon>
        <taxon>Magnoliopsida</taxon>
        <taxon>eudicotyledons</taxon>
        <taxon>Gunneridae</taxon>
        <taxon>Pentapetalae</taxon>
        <taxon>rosids</taxon>
        <taxon>fabids</taxon>
        <taxon>Fabales</taxon>
        <taxon>Fabaceae</taxon>
        <taxon>Papilionoideae</taxon>
        <taxon>50 kb inversion clade</taxon>
        <taxon>NPAAA clade</taxon>
        <taxon>indigoferoid/millettioid clade</taxon>
        <taxon>Phaseoleae</taxon>
        <taxon>Glycine</taxon>
        <taxon>Glycine subgen. Soja</taxon>
    </lineage>
</organism>
<evidence type="ECO:0000313" key="3">
    <source>
        <dbReference type="Proteomes" id="UP000008827"/>
    </source>
</evidence>
<evidence type="ECO:0000313" key="1">
    <source>
        <dbReference type="EMBL" id="KRH68913.1"/>
    </source>
</evidence>
<reference evidence="2" key="2">
    <citation type="submission" date="2018-02" db="UniProtKB">
        <authorList>
            <consortium name="EnsemblPlants"/>
        </authorList>
    </citation>
    <scope>IDENTIFICATION</scope>
    <source>
        <strain evidence="2">Williams 82</strain>
    </source>
</reference>
<protein>
    <submittedName>
        <fullName evidence="1 2">Uncharacterized protein</fullName>
    </submittedName>
</protein>
<dbReference type="InParanoid" id="A0A0R0KPZ5"/>
<dbReference type="EnsemblPlants" id="KRH68913">
    <property type="protein sequence ID" value="KRH68913"/>
    <property type="gene ID" value="GLYMA_03G257400"/>
</dbReference>
<name>A0A0R0KPZ5_SOYBN</name>
<evidence type="ECO:0000313" key="2">
    <source>
        <dbReference type="EnsemblPlants" id="KRH68913"/>
    </source>
</evidence>